<reference evidence="1" key="1">
    <citation type="submission" date="2012-11" db="EMBL/GenBank/DDBJ databases">
        <title>Dependencies among metagenomic species, viruses, plasmids and units of genetic variation.</title>
        <authorList>
            <person name="Nielsen H.B."/>
            <person name="Almeida M."/>
            <person name="Juncker A.S."/>
            <person name="Rasmussen S."/>
            <person name="Li J."/>
            <person name="Sunagawa S."/>
            <person name="Plichta D."/>
            <person name="Gautier L."/>
            <person name="Le Chatelier E."/>
            <person name="Peletier E."/>
            <person name="Bonde I."/>
            <person name="Nielsen T."/>
            <person name="Manichanh C."/>
            <person name="Arumugam M."/>
            <person name="Batto J."/>
            <person name="Santos M.B.Q.D."/>
            <person name="Blom N."/>
            <person name="Borruel N."/>
            <person name="Burgdorf K.S."/>
            <person name="Boumezbeur F."/>
            <person name="Casellas F."/>
            <person name="Dore J."/>
            <person name="Guarner F."/>
            <person name="Hansen T."/>
            <person name="Hildebrand F."/>
            <person name="Kaas R.S."/>
            <person name="Kennedy S."/>
            <person name="Kristiansen K."/>
            <person name="Kultima J.R."/>
            <person name="Leonard P."/>
            <person name="Levenez F."/>
            <person name="Lund O."/>
            <person name="Moumen B."/>
            <person name="Le Paslier D."/>
            <person name="Pons N."/>
            <person name="Pedersen O."/>
            <person name="Prifti E."/>
            <person name="Qin J."/>
            <person name="Raes J."/>
            <person name="Tap J."/>
            <person name="Tims S."/>
            <person name="Ussery D.W."/>
            <person name="Yamada T."/>
            <person name="MetaHit consortium"/>
            <person name="Renault P."/>
            <person name="Sicheritz-Ponten T."/>
            <person name="Bork P."/>
            <person name="Wang J."/>
            <person name="Brunak S."/>
            <person name="Ehrlich S.D."/>
        </authorList>
    </citation>
    <scope>NUCLEOTIDE SEQUENCE [LARGE SCALE GENOMIC DNA]</scope>
</reference>
<protein>
    <submittedName>
        <fullName evidence="1">Putative carbohydrate-active enzyme</fullName>
    </submittedName>
</protein>
<dbReference type="InterPro" id="IPR013783">
    <property type="entry name" value="Ig-like_fold"/>
</dbReference>
<gene>
    <name evidence="1" type="ORF">BN509_01156</name>
</gene>
<comment type="caution">
    <text evidence="1">The sequence shown here is derived from an EMBL/GenBank/DDBJ whole genome shotgun (WGS) entry which is preliminary data.</text>
</comment>
<proteinExistence type="predicted"/>
<dbReference type="PROSITE" id="PS51257">
    <property type="entry name" value="PROKAR_LIPOPROTEIN"/>
    <property type="match status" value="1"/>
</dbReference>
<dbReference type="Proteomes" id="UP000018362">
    <property type="component" value="Unassembled WGS sequence"/>
</dbReference>
<sequence>MKTLLGIKNTLRKCLSVYVQTLIVLLLASCSDNPSQPSQDENEEDNNTVAMINLSDATKSADFIMLCKDGNYIMGNFNAENGYGLFMVDFGVGEQQEELTIMVNPEGIPEMLSYKETTFVIRNITDKDFDFATIDSQGNITYYWDIPYDFGDTDSRSIESLVWTFTQPFKKWYEQTAGGIRNFTWDEHTRKMIGPYLLKVTAFTIITLEAHRDPSFSSIAFGLIPTIIDEGYKSGLWNVKTPLWYEDAGYAIEYIKKEWKNGKWTFKFNPVGFIKQLFDKSNILNDYGDKLLYEMSHYKPEMDPIFDAEEWQIKVSPAVIEAGPDAATYSVNVSSKAQWKVESNASWCKVSRQGNQAIVKVDAYQGTETRSCNVEITTQTYTPEISPATFAVVQQGILFELSESKLSFKPEGSTRGIYVYTNSNITSWEITAKPDWVDKIDKAPNSFFIDVGENNTGETRSGLLTVTGYINNGTWIDRTVELIQPAGLEWNNTSWSFTGNYTMTTEGESSSSPIKFELEIQDVATQQFSLKYEGVDLSLTRNTDDMEISLTEDEKGQLILTMTEKEETREDNENWDKIYIQQQFTIKRINIDSANGDISGTTEYEGKAFGKYYHTTIIHSGHITGVRKQ</sequence>
<evidence type="ECO:0000313" key="1">
    <source>
        <dbReference type="EMBL" id="CDA69967.1"/>
    </source>
</evidence>
<name>R6CXB1_9BACT</name>
<evidence type="ECO:0000313" key="2">
    <source>
        <dbReference type="Proteomes" id="UP000018362"/>
    </source>
</evidence>
<dbReference type="EMBL" id="CBCJ010000003">
    <property type="protein sequence ID" value="CDA69967.1"/>
    <property type="molecule type" value="Genomic_DNA"/>
</dbReference>
<dbReference type="AlphaFoldDB" id="R6CXB1"/>
<organism evidence="1 2">
    <name type="scientific">Phocaeicola coprocola CAG:162</name>
    <dbReference type="NCBI Taxonomy" id="1263040"/>
    <lineage>
        <taxon>Bacteria</taxon>
        <taxon>Pseudomonadati</taxon>
        <taxon>Bacteroidota</taxon>
        <taxon>Bacteroidia</taxon>
        <taxon>Bacteroidales</taxon>
        <taxon>Bacteroidaceae</taxon>
        <taxon>Phocaeicola</taxon>
    </lineage>
</organism>
<dbReference type="RefSeq" id="WP_022125550.1">
    <property type="nucleotide sequence ID" value="NZ_FR880938.1"/>
</dbReference>
<dbReference type="Gene3D" id="2.60.40.10">
    <property type="entry name" value="Immunoglobulins"/>
    <property type="match status" value="2"/>
</dbReference>
<accession>R6CXB1</accession>
<dbReference type="InterPro" id="IPR024361">
    <property type="entry name" value="BACON"/>
</dbReference>
<dbReference type="CDD" id="cd14948">
    <property type="entry name" value="BACON"/>
    <property type="match status" value="2"/>
</dbReference>